<dbReference type="PANTHER" id="PTHR13301">
    <property type="entry name" value="X-BOX TRANSCRIPTION FACTOR-RELATED"/>
    <property type="match status" value="1"/>
</dbReference>
<name>A0A2K3JZ33_TRIPR</name>
<dbReference type="EMBL" id="ASHM01080358">
    <property type="protein sequence ID" value="PNX59268.1"/>
    <property type="molecule type" value="Genomic_DNA"/>
</dbReference>
<organism evidence="1 2">
    <name type="scientific">Trifolium pratense</name>
    <name type="common">Red clover</name>
    <dbReference type="NCBI Taxonomy" id="57577"/>
    <lineage>
        <taxon>Eukaryota</taxon>
        <taxon>Viridiplantae</taxon>
        <taxon>Streptophyta</taxon>
        <taxon>Embryophyta</taxon>
        <taxon>Tracheophyta</taxon>
        <taxon>Spermatophyta</taxon>
        <taxon>Magnoliopsida</taxon>
        <taxon>eudicotyledons</taxon>
        <taxon>Gunneridae</taxon>
        <taxon>Pentapetalae</taxon>
        <taxon>rosids</taxon>
        <taxon>fabids</taxon>
        <taxon>Fabales</taxon>
        <taxon>Fabaceae</taxon>
        <taxon>Papilionoideae</taxon>
        <taxon>50 kb inversion clade</taxon>
        <taxon>NPAAA clade</taxon>
        <taxon>Hologalegina</taxon>
        <taxon>IRL clade</taxon>
        <taxon>Trifolieae</taxon>
        <taxon>Trifolium</taxon>
    </lineage>
</organism>
<dbReference type="ExpressionAtlas" id="A0A2K3JZ33">
    <property type="expression patterns" value="baseline"/>
</dbReference>
<sequence length="92" mass="10352">MIYAGTNCFHRRKVIYGLYAADQDIQNGKKGWNESVLEMEMVFGTSKRFVESASQALEGKIFAPKDNLCNYLEAAKKVSSCGYEDNTAWGKK</sequence>
<protein>
    <submittedName>
        <fullName evidence="1">Cellulose synthase-like protein h1-like</fullName>
    </submittedName>
</protein>
<comment type="caution">
    <text evidence="1">The sequence shown here is derived from an EMBL/GenBank/DDBJ whole genome shotgun (WGS) entry which is preliminary data.</text>
</comment>
<reference evidence="1 2" key="1">
    <citation type="journal article" date="2014" name="Am. J. Bot.">
        <title>Genome assembly and annotation for red clover (Trifolium pratense; Fabaceae).</title>
        <authorList>
            <person name="Istvanek J."/>
            <person name="Jaros M."/>
            <person name="Krenek A."/>
            <person name="Repkova J."/>
        </authorList>
    </citation>
    <scope>NUCLEOTIDE SEQUENCE [LARGE SCALE GENOMIC DNA]</scope>
    <source>
        <strain evidence="2">cv. Tatra</strain>
        <tissue evidence="1">Young leaves</tissue>
    </source>
</reference>
<reference evidence="1 2" key="2">
    <citation type="journal article" date="2017" name="Front. Plant Sci.">
        <title>Gene Classification and Mining of Molecular Markers Useful in Red Clover (Trifolium pratense) Breeding.</title>
        <authorList>
            <person name="Istvanek J."/>
            <person name="Dluhosova J."/>
            <person name="Dluhos P."/>
            <person name="Patkova L."/>
            <person name="Nedelnik J."/>
            <person name="Repkova J."/>
        </authorList>
    </citation>
    <scope>NUCLEOTIDE SEQUENCE [LARGE SCALE GENOMIC DNA]</scope>
    <source>
        <strain evidence="2">cv. Tatra</strain>
        <tissue evidence="1">Young leaves</tissue>
    </source>
</reference>
<dbReference type="STRING" id="57577.A0A2K3JZ33"/>
<proteinExistence type="predicted"/>
<feature type="non-terminal residue" evidence="1">
    <location>
        <position position="92"/>
    </location>
</feature>
<dbReference type="Proteomes" id="UP000236291">
    <property type="component" value="Unassembled WGS sequence"/>
</dbReference>
<gene>
    <name evidence="1" type="ORF">L195_g051331</name>
</gene>
<dbReference type="AlphaFoldDB" id="A0A2K3JZ33"/>
<evidence type="ECO:0000313" key="2">
    <source>
        <dbReference type="Proteomes" id="UP000236291"/>
    </source>
</evidence>
<accession>A0A2K3JZ33</accession>
<evidence type="ECO:0000313" key="1">
    <source>
        <dbReference type="EMBL" id="PNX59268.1"/>
    </source>
</evidence>